<name>A0AAD6ZHD2_9AGAR</name>
<evidence type="ECO:0000256" key="3">
    <source>
        <dbReference type="ARBA" id="ARBA00023027"/>
    </source>
</evidence>
<keyword evidence="8" id="KW-1185">Reference proteome</keyword>
<comment type="caution">
    <text evidence="7">The sequence shown here is derived from an EMBL/GenBank/DDBJ whole genome shotgun (WGS) entry which is preliminary data.</text>
</comment>
<dbReference type="Gene3D" id="3.40.605.10">
    <property type="entry name" value="Aldehyde Dehydrogenase, Chain A, domain 1"/>
    <property type="match status" value="1"/>
</dbReference>
<dbReference type="InterPro" id="IPR015590">
    <property type="entry name" value="Aldehyde_DH_dom"/>
</dbReference>
<reference evidence="7" key="1">
    <citation type="submission" date="2023-03" db="EMBL/GenBank/DDBJ databases">
        <title>Massive genome expansion in bonnet fungi (Mycena s.s.) driven by repeated elements and novel gene families across ecological guilds.</title>
        <authorList>
            <consortium name="Lawrence Berkeley National Laboratory"/>
            <person name="Harder C.B."/>
            <person name="Miyauchi S."/>
            <person name="Viragh M."/>
            <person name="Kuo A."/>
            <person name="Thoen E."/>
            <person name="Andreopoulos B."/>
            <person name="Lu D."/>
            <person name="Skrede I."/>
            <person name="Drula E."/>
            <person name="Henrissat B."/>
            <person name="Morin E."/>
            <person name="Kohler A."/>
            <person name="Barry K."/>
            <person name="LaButti K."/>
            <person name="Morin E."/>
            <person name="Salamov A."/>
            <person name="Lipzen A."/>
            <person name="Mereny Z."/>
            <person name="Hegedus B."/>
            <person name="Baldrian P."/>
            <person name="Stursova M."/>
            <person name="Weitz H."/>
            <person name="Taylor A."/>
            <person name="Grigoriev I.V."/>
            <person name="Nagy L.G."/>
            <person name="Martin F."/>
            <person name="Kauserud H."/>
        </authorList>
    </citation>
    <scope>NUCLEOTIDE SEQUENCE</scope>
    <source>
        <strain evidence="7">CBHHK002</strain>
    </source>
</reference>
<dbReference type="GO" id="GO:0016620">
    <property type="term" value="F:oxidoreductase activity, acting on the aldehyde or oxo group of donors, NAD or NADP as acceptor"/>
    <property type="evidence" value="ECO:0007669"/>
    <property type="project" value="InterPro"/>
</dbReference>
<feature type="active site" evidence="4">
    <location>
        <position position="254"/>
    </location>
</feature>
<evidence type="ECO:0000256" key="1">
    <source>
        <dbReference type="ARBA" id="ARBA00009986"/>
    </source>
</evidence>
<dbReference type="Pfam" id="PF00171">
    <property type="entry name" value="Aldedh"/>
    <property type="match status" value="1"/>
</dbReference>
<dbReference type="PROSITE" id="PS00687">
    <property type="entry name" value="ALDEHYDE_DEHYDR_GLU"/>
    <property type="match status" value="1"/>
</dbReference>
<dbReference type="SUPFAM" id="SSF53720">
    <property type="entry name" value="ALDH-like"/>
    <property type="match status" value="1"/>
</dbReference>
<evidence type="ECO:0000259" key="6">
    <source>
        <dbReference type="Pfam" id="PF00171"/>
    </source>
</evidence>
<proteinExistence type="inferred from homology"/>
<evidence type="ECO:0000256" key="4">
    <source>
        <dbReference type="PROSITE-ProRule" id="PRU10007"/>
    </source>
</evidence>
<feature type="domain" description="Aldehyde dehydrogenase" evidence="6">
    <location>
        <begin position="25"/>
        <end position="469"/>
    </location>
</feature>
<comment type="similarity">
    <text evidence="1 5">Belongs to the aldehyde dehydrogenase family.</text>
</comment>
<keyword evidence="2 5" id="KW-0560">Oxidoreductase</keyword>
<evidence type="ECO:0000256" key="5">
    <source>
        <dbReference type="RuleBase" id="RU003345"/>
    </source>
</evidence>
<keyword evidence="3" id="KW-0520">NAD</keyword>
<dbReference type="InterPro" id="IPR016163">
    <property type="entry name" value="Ald_DH_C"/>
</dbReference>
<evidence type="ECO:0000313" key="8">
    <source>
        <dbReference type="Proteomes" id="UP001218218"/>
    </source>
</evidence>
<dbReference type="InterPro" id="IPR016162">
    <property type="entry name" value="Ald_DH_N"/>
</dbReference>
<gene>
    <name evidence="7" type="ORF">DFH08DRAFT_712320</name>
</gene>
<organism evidence="7 8">
    <name type="scientific">Mycena albidolilacea</name>
    <dbReference type="NCBI Taxonomy" id="1033008"/>
    <lineage>
        <taxon>Eukaryota</taxon>
        <taxon>Fungi</taxon>
        <taxon>Dikarya</taxon>
        <taxon>Basidiomycota</taxon>
        <taxon>Agaricomycotina</taxon>
        <taxon>Agaricomycetes</taxon>
        <taxon>Agaricomycetidae</taxon>
        <taxon>Agaricales</taxon>
        <taxon>Marasmiineae</taxon>
        <taxon>Mycenaceae</taxon>
        <taxon>Mycena</taxon>
    </lineage>
</organism>
<dbReference type="PANTHER" id="PTHR42986:SF1">
    <property type="entry name" value="BENZALDEHYDE DEHYDROGENASE YFMT"/>
    <property type="match status" value="1"/>
</dbReference>
<dbReference type="AlphaFoldDB" id="A0AAD6ZHD2"/>
<dbReference type="EMBL" id="JARIHO010000048">
    <property type="protein sequence ID" value="KAJ7322941.1"/>
    <property type="molecule type" value="Genomic_DNA"/>
</dbReference>
<protein>
    <submittedName>
        <fullName evidence="7">Aldehyde/histidinol dehydrogenase</fullName>
    </submittedName>
</protein>
<accession>A0AAD6ZHD2</accession>
<evidence type="ECO:0000256" key="2">
    <source>
        <dbReference type="ARBA" id="ARBA00023002"/>
    </source>
</evidence>
<dbReference type="Gene3D" id="3.40.309.10">
    <property type="entry name" value="Aldehyde Dehydrogenase, Chain A, domain 2"/>
    <property type="match status" value="1"/>
</dbReference>
<dbReference type="InterPro" id="IPR029510">
    <property type="entry name" value="Ald_DH_CS_GLU"/>
</dbReference>
<dbReference type="InterPro" id="IPR016161">
    <property type="entry name" value="Ald_DH/histidinol_DH"/>
</dbReference>
<evidence type="ECO:0000313" key="7">
    <source>
        <dbReference type="EMBL" id="KAJ7322941.1"/>
    </source>
</evidence>
<dbReference type="PANTHER" id="PTHR42986">
    <property type="entry name" value="BENZALDEHYDE DEHYDROGENASE YFMT"/>
    <property type="match status" value="1"/>
</dbReference>
<dbReference type="Proteomes" id="UP001218218">
    <property type="component" value="Unassembled WGS sequence"/>
</dbReference>
<sequence length="489" mass="51934">MPPFTPLFIDGQEVPASDNATFEVVISPSKVVGTSASASSADCDAAVEAAGRAFKTWEHTTPYARRDLFLKAADLVSTDRWRDLVLQTSMEETNCTRVWAMGQWVAAAPLIRTVASFSNDLTGKTFVSSSVPGGMCEMAPRAMGVIFGIAPWNAPFTLSIRALAVPIICGNTVVLKSSEYSPRTQALAVQLFHEAGLPNGVLNYISMSRETSPALTAQIIGHPLVRKINFTGSDRVGRIIATEAAKYLKPTVLELGGKAPSVVLNDASIPDAAKAIVWGAMLHSGQICMSTERVIVQRGAAEELIAQIKTLSASLTAGDLQQEESKSAKLGPLFTEGSAENVVSMIGEAQAAGAELLLGDLGRQGAVVGPHLVKGVKPGMRLWDRESFGPVIAFAVVDTPEEAVDLANASDYTLCASLWTSDMYLAKRIAPLIRAGYTNVNGPTFHSENLVSAVGLGGSSGYGHFSVDDFTDKRVIATHPLGREYPLLK</sequence>